<comment type="caution">
    <text evidence="1">The sequence shown here is derived from an EMBL/GenBank/DDBJ whole genome shotgun (WGS) entry which is preliminary data.</text>
</comment>
<proteinExistence type="predicted"/>
<gene>
    <name evidence="1" type="ORF">CPB83DRAFT_87427</name>
</gene>
<sequence length="127" mass="14559">MILCHRLVQLRKLRKTGVVLDCFPPFQCFFDLYVIILILVESLAESLAEFFGKDIVGISQQTPGCMLSPLSLIIHDRRAVSHTPKPFRLWLPLKHMNEMVIYILGSLSSNNSLYNFHYRAVRLAQVG</sequence>
<dbReference type="Proteomes" id="UP000807306">
    <property type="component" value="Unassembled WGS sequence"/>
</dbReference>
<evidence type="ECO:0000313" key="1">
    <source>
        <dbReference type="EMBL" id="KAF9531801.1"/>
    </source>
</evidence>
<dbReference type="AlphaFoldDB" id="A0A9P6EME5"/>
<reference evidence="1" key="1">
    <citation type="submission" date="2020-11" db="EMBL/GenBank/DDBJ databases">
        <authorList>
            <consortium name="DOE Joint Genome Institute"/>
            <person name="Ahrendt S."/>
            <person name="Riley R."/>
            <person name="Andreopoulos W."/>
            <person name="Labutti K."/>
            <person name="Pangilinan J."/>
            <person name="Ruiz-Duenas F.J."/>
            <person name="Barrasa J.M."/>
            <person name="Sanchez-Garcia M."/>
            <person name="Camarero S."/>
            <person name="Miyauchi S."/>
            <person name="Serrano A."/>
            <person name="Linde D."/>
            <person name="Babiker R."/>
            <person name="Drula E."/>
            <person name="Ayuso-Fernandez I."/>
            <person name="Pacheco R."/>
            <person name="Padilla G."/>
            <person name="Ferreira P."/>
            <person name="Barriuso J."/>
            <person name="Kellner H."/>
            <person name="Castanera R."/>
            <person name="Alfaro M."/>
            <person name="Ramirez L."/>
            <person name="Pisabarro A.G."/>
            <person name="Kuo A."/>
            <person name="Tritt A."/>
            <person name="Lipzen A."/>
            <person name="He G."/>
            <person name="Yan M."/>
            <person name="Ng V."/>
            <person name="Cullen D."/>
            <person name="Martin F."/>
            <person name="Rosso M.-N."/>
            <person name="Henrissat B."/>
            <person name="Hibbett D."/>
            <person name="Martinez A.T."/>
            <person name="Grigoriev I.V."/>
        </authorList>
    </citation>
    <scope>NUCLEOTIDE SEQUENCE</scope>
    <source>
        <strain evidence="1">CBS 506.95</strain>
    </source>
</reference>
<name>A0A9P6EME5_9AGAR</name>
<dbReference type="EMBL" id="MU157834">
    <property type="protein sequence ID" value="KAF9531801.1"/>
    <property type="molecule type" value="Genomic_DNA"/>
</dbReference>
<keyword evidence="2" id="KW-1185">Reference proteome</keyword>
<protein>
    <submittedName>
        <fullName evidence="1">Uncharacterized protein</fullName>
    </submittedName>
</protein>
<evidence type="ECO:0000313" key="2">
    <source>
        <dbReference type="Proteomes" id="UP000807306"/>
    </source>
</evidence>
<organism evidence="1 2">
    <name type="scientific">Crepidotus variabilis</name>
    <dbReference type="NCBI Taxonomy" id="179855"/>
    <lineage>
        <taxon>Eukaryota</taxon>
        <taxon>Fungi</taxon>
        <taxon>Dikarya</taxon>
        <taxon>Basidiomycota</taxon>
        <taxon>Agaricomycotina</taxon>
        <taxon>Agaricomycetes</taxon>
        <taxon>Agaricomycetidae</taxon>
        <taxon>Agaricales</taxon>
        <taxon>Agaricineae</taxon>
        <taxon>Crepidotaceae</taxon>
        <taxon>Crepidotus</taxon>
    </lineage>
</organism>
<accession>A0A9P6EME5</accession>